<accession>A0A2P5B9T1</accession>
<evidence type="ECO:0000313" key="2">
    <source>
        <dbReference type="Proteomes" id="UP000237105"/>
    </source>
</evidence>
<sequence length="61" mass="6966">RPSMLEISSMLKNEAAAIISPKKPAFSVKEENAMNDQYYNYRVREAIYSVNDATISQVEPR</sequence>
<dbReference type="Proteomes" id="UP000237105">
    <property type="component" value="Unassembled WGS sequence"/>
</dbReference>
<protein>
    <submittedName>
        <fullName evidence="1">Uncharacterized protein</fullName>
    </submittedName>
</protein>
<reference evidence="2" key="1">
    <citation type="submission" date="2016-06" db="EMBL/GenBank/DDBJ databases">
        <title>Parallel loss of symbiosis genes in relatives of nitrogen-fixing non-legume Parasponia.</title>
        <authorList>
            <person name="Van Velzen R."/>
            <person name="Holmer R."/>
            <person name="Bu F."/>
            <person name="Rutten L."/>
            <person name="Van Zeijl A."/>
            <person name="Liu W."/>
            <person name="Santuari L."/>
            <person name="Cao Q."/>
            <person name="Sharma T."/>
            <person name="Shen D."/>
            <person name="Roswanjaya Y."/>
            <person name="Wardhani T."/>
            <person name="Kalhor M.S."/>
            <person name="Jansen J."/>
            <person name="Van den Hoogen J."/>
            <person name="Gungor B."/>
            <person name="Hartog M."/>
            <person name="Hontelez J."/>
            <person name="Verver J."/>
            <person name="Yang W.-C."/>
            <person name="Schijlen E."/>
            <person name="Repin R."/>
            <person name="Schilthuizen M."/>
            <person name="Schranz E."/>
            <person name="Heidstra R."/>
            <person name="Miyata K."/>
            <person name="Fedorova E."/>
            <person name="Kohlen W."/>
            <person name="Bisseling T."/>
            <person name="Smit S."/>
            <person name="Geurts R."/>
        </authorList>
    </citation>
    <scope>NUCLEOTIDE SEQUENCE [LARGE SCALE GENOMIC DNA]</scope>
    <source>
        <strain evidence="2">cv. WU1-14</strain>
    </source>
</reference>
<organism evidence="1 2">
    <name type="scientific">Parasponia andersonii</name>
    <name type="common">Sponia andersonii</name>
    <dbReference type="NCBI Taxonomy" id="3476"/>
    <lineage>
        <taxon>Eukaryota</taxon>
        <taxon>Viridiplantae</taxon>
        <taxon>Streptophyta</taxon>
        <taxon>Embryophyta</taxon>
        <taxon>Tracheophyta</taxon>
        <taxon>Spermatophyta</taxon>
        <taxon>Magnoliopsida</taxon>
        <taxon>eudicotyledons</taxon>
        <taxon>Gunneridae</taxon>
        <taxon>Pentapetalae</taxon>
        <taxon>rosids</taxon>
        <taxon>fabids</taxon>
        <taxon>Rosales</taxon>
        <taxon>Cannabaceae</taxon>
        <taxon>Parasponia</taxon>
    </lineage>
</organism>
<gene>
    <name evidence="1" type="ORF">PanWU01x14_258170</name>
</gene>
<dbReference type="AlphaFoldDB" id="A0A2P5B9T1"/>
<dbReference type="EMBL" id="JXTB01000328">
    <property type="protein sequence ID" value="PON45547.1"/>
    <property type="molecule type" value="Genomic_DNA"/>
</dbReference>
<name>A0A2P5B9T1_PARAD</name>
<feature type="non-terminal residue" evidence="1">
    <location>
        <position position="1"/>
    </location>
</feature>
<evidence type="ECO:0000313" key="1">
    <source>
        <dbReference type="EMBL" id="PON45547.1"/>
    </source>
</evidence>
<comment type="caution">
    <text evidence="1">The sequence shown here is derived from an EMBL/GenBank/DDBJ whole genome shotgun (WGS) entry which is preliminary data.</text>
</comment>
<keyword evidence="2" id="KW-1185">Reference proteome</keyword>
<proteinExistence type="predicted"/>